<organism evidence="7 8">
    <name type="scientific">Azospirillum ramasamyi</name>
    <dbReference type="NCBI Taxonomy" id="682998"/>
    <lineage>
        <taxon>Bacteria</taxon>
        <taxon>Pseudomonadati</taxon>
        <taxon>Pseudomonadota</taxon>
        <taxon>Alphaproteobacteria</taxon>
        <taxon>Rhodospirillales</taxon>
        <taxon>Azospirillaceae</taxon>
        <taxon>Azospirillum</taxon>
    </lineage>
</organism>
<evidence type="ECO:0000256" key="5">
    <source>
        <dbReference type="SAM" id="SignalP"/>
    </source>
</evidence>
<keyword evidence="2" id="KW-0813">Transport</keyword>
<feature type="compositionally biased region" description="Pro residues" evidence="4">
    <location>
        <begin position="31"/>
        <end position="41"/>
    </location>
</feature>
<evidence type="ECO:0000256" key="1">
    <source>
        <dbReference type="ARBA" id="ARBA00010333"/>
    </source>
</evidence>
<dbReference type="PANTHER" id="PTHR30085">
    <property type="entry name" value="AMINO ACID ABC TRANSPORTER PERMEASE"/>
    <property type="match status" value="1"/>
</dbReference>
<keyword evidence="7" id="KW-0614">Plasmid</keyword>
<feature type="domain" description="Solute-binding protein family 3/N-terminal" evidence="6">
    <location>
        <begin position="59"/>
        <end position="278"/>
    </location>
</feature>
<evidence type="ECO:0000313" key="7">
    <source>
        <dbReference type="EMBL" id="AWU97612.1"/>
    </source>
</evidence>
<dbReference type="OrthoDB" id="9777941at2"/>
<dbReference type="PANTHER" id="PTHR30085:SF6">
    <property type="entry name" value="ABC TRANSPORTER GLUTAMINE-BINDING PROTEIN GLNH"/>
    <property type="match status" value="1"/>
</dbReference>
<comment type="similarity">
    <text evidence="1">Belongs to the bacterial solute-binding protein 3 family.</text>
</comment>
<evidence type="ECO:0000256" key="2">
    <source>
        <dbReference type="ARBA" id="ARBA00022448"/>
    </source>
</evidence>
<gene>
    <name evidence="7" type="ORF">DM194_25270</name>
</gene>
<dbReference type="AlphaFoldDB" id="A0A2U9SDP3"/>
<name>A0A2U9SDP3_9PROT</name>
<dbReference type="GO" id="GO:0006865">
    <property type="term" value="P:amino acid transport"/>
    <property type="evidence" value="ECO:0007669"/>
    <property type="project" value="TreeGrafter"/>
</dbReference>
<dbReference type="InterPro" id="IPR051455">
    <property type="entry name" value="Bact_solute-bind_prot3"/>
</dbReference>
<dbReference type="RefSeq" id="WP_111070414.1">
    <property type="nucleotide sequence ID" value="NZ_CP029834.1"/>
</dbReference>
<evidence type="ECO:0000313" key="8">
    <source>
        <dbReference type="Proteomes" id="UP000249605"/>
    </source>
</evidence>
<proteinExistence type="inferred from homology"/>
<evidence type="ECO:0000256" key="3">
    <source>
        <dbReference type="ARBA" id="ARBA00022729"/>
    </source>
</evidence>
<dbReference type="Pfam" id="PF00497">
    <property type="entry name" value="SBP_bac_3"/>
    <property type="match status" value="1"/>
</dbReference>
<dbReference type="KEGG" id="azm:DM194_25270"/>
<protein>
    <submittedName>
        <fullName evidence="7">Amino acid ABC transporter substrate-binding protein</fullName>
    </submittedName>
</protein>
<dbReference type="Proteomes" id="UP000249605">
    <property type="component" value="Plasmid unnamed4"/>
</dbReference>
<sequence>MGLKPVAAAFGLILALGLISAPGGTAMAQPGPLPGPLPDVQPAPNGDRPVLAEIERRGVVRCGVSFNPGFAANDDNGRPVGFMVDLCRALAAAVLGKADAVEIRRLSKPQEFEAVAAGEVDVSFAQTSWTLTRDATYAVDFGPPVFHDMQGIAAWRLPDGRSALDGTELTVCVPAGSTTQAELEALVAGGKRPWKLRSFPGWPDALEAFLSRDCAALSADRAVLTTALHALDTAKEALEIADAPLPSREPLAPLTPNTDRMWMAAVRWTIYALFLAEDAGITGADAGFQRITGGSEMRRLLSGLPEVAAKAGLRQDWAYQAVVQVGNYGEIFERNLGARSPFKLERGPNRPWTRGGLLYAPVFQ</sequence>
<keyword evidence="8" id="KW-1185">Reference proteome</keyword>
<feature type="signal peptide" evidence="5">
    <location>
        <begin position="1"/>
        <end position="28"/>
    </location>
</feature>
<dbReference type="SMART" id="SM00062">
    <property type="entry name" value="PBPb"/>
    <property type="match status" value="1"/>
</dbReference>
<feature type="chain" id="PRO_5015901742" evidence="5">
    <location>
        <begin position="29"/>
        <end position="364"/>
    </location>
</feature>
<dbReference type="CDD" id="cd13692">
    <property type="entry name" value="PBP2_BztA"/>
    <property type="match status" value="1"/>
</dbReference>
<geneLocation type="plasmid" evidence="7 8">
    <name>unnamed4</name>
</geneLocation>
<evidence type="ECO:0000256" key="4">
    <source>
        <dbReference type="SAM" id="MobiDB-lite"/>
    </source>
</evidence>
<evidence type="ECO:0000259" key="6">
    <source>
        <dbReference type="SMART" id="SM00062"/>
    </source>
</evidence>
<accession>A0A2U9SDP3</accession>
<keyword evidence="3 5" id="KW-0732">Signal</keyword>
<feature type="region of interest" description="Disordered" evidence="4">
    <location>
        <begin position="29"/>
        <end position="48"/>
    </location>
</feature>
<reference evidence="7 8" key="1">
    <citation type="submission" date="2018-06" db="EMBL/GenBank/DDBJ databases">
        <title>Complete genome sequencing of Azospirillum sp. M2T2B2.</title>
        <authorList>
            <person name="Heo J."/>
            <person name="Kim S.-J."/>
            <person name="Kwon S.-W."/>
            <person name="Anandham R."/>
        </authorList>
    </citation>
    <scope>NUCLEOTIDE SEQUENCE [LARGE SCALE GENOMIC DNA]</scope>
    <source>
        <strain evidence="7 8">M2T2B2</strain>
        <plasmid evidence="7 8">unnamed4</plasmid>
    </source>
</reference>
<dbReference type="EMBL" id="CP029834">
    <property type="protein sequence ID" value="AWU97612.1"/>
    <property type="molecule type" value="Genomic_DNA"/>
</dbReference>
<dbReference type="Gene3D" id="3.40.190.10">
    <property type="entry name" value="Periplasmic binding protein-like II"/>
    <property type="match status" value="2"/>
</dbReference>
<dbReference type="InterPro" id="IPR001638">
    <property type="entry name" value="Solute-binding_3/MltF_N"/>
</dbReference>
<dbReference type="SUPFAM" id="SSF53850">
    <property type="entry name" value="Periplasmic binding protein-like II"/>
    <property type="match status" value="1"/>
</dbReference>